<evidence type="ECO:0000313" key="2">
    <source>
        <dbReference type="Proteomes" id="UP000192472"/>
    </source>
</evidence>
<dbReference type="RefSeq" id="WP_084371467.1">
    <property type="nucleotide sequence ID" value="NZ_FWYF01000001.1"/>
</dbReference>
<keyword evidence="2" id="KW-1185">Reference proteome</keyword>
<dbReference type="GO" id="GO:0016853">
    <property type="term" value="F:isomerase activity"/>
    <property type="evidence" value="ECO:0007669"/>
    <property type="project" value="UniProtKB-KW"/>
</dbReference>
<keyword evidence="1" id="KW-0413">Isomerase</keyword>
<dbReference type="Proteomes" id="UP000192472">
    <property type="component" value="Unassembled WGS sequence"/>
</dbReference>
<sequence>MPIRKIKGAIQIYECRGTEFLLNLLGKSNNGVRCAEYWMGAHDSAPSQVEIEGVNLKGI</sequence>
<dbReference type="AlphaFoldDB" id="A0A1W2G832"/>
<accession>A0A1W2G832</accession>
<dbReference type="OrthoDB" id="9808275at2"/>
<reference evidence="1 2" key="1">
    <citation type="submission" date="2017-04" db="EMBL/GenBank/DDBJ databases">
        <authorList>
            <person name="Afonso C.L."/>
            <person name="Miller P.J."/>
            <person name="Scott M.A."/>
            <person name="Spackman E."/>
            <person name="Goraichik I."/>
            <person name="Dimitrov K.M."/>
            <person name="Suarez D.L."/>
            <person name="Swayne D.E."/>
        </authorList>
    </citation>
    <scope>NUCLEOTIDE SEQUENCE [LARGE SCALE GENOMIC DNA]</scope>
    <source>
        <strain evidence="1 2">DSM 26133</strain>
    </source>
</reference>
<organism evidence="1 2">
    <name type="scientific">Reichenbachiella faecimaris</name>
    <dbReference type="NCBI Taxonomy" id="692418"/>
    <lineage>
        <taxon>Bacteria</taxon>
        <taxon>Pseudomonadati</taxon>
        <taxon>Bacteroidota</taxon>
        <taxon>Cytophagia</taxon>
        <taxon>Cytophagales</taxon>
        <taxon>Reichenbachiellaceae</taxon>
        <taxon>Reichenbachiella</taxon>
    </lineage>
</organism>
<name>A0A1W2G832_REIFA</name>
<dbReference type="EMBL" id="FWYF01000001">
    <property type="protein sequence ID" value="SMD32827.1"/>
    <property type="molecule type" value="Genomic_DNA"/>
</dbReference>
<gene>
    <name evidence="1" type="ORF">SAMN04488029_1182</name>
</gene>
<protein>
    <submittedName>
        <fullName evidence="1">Mannose-6-phosphate isomerase</fullName>
    </submittedName>
</protein>
<evidence type="ECO:0000313" key="1">
    <source>
        <dbReference type="EMBL" id="SMD32827.1"/>
    </source>
</evidence>
<proteinExistence type="predicted"/>